<sequence>MRLSNGFVIDKEKTFGELKFTAVRDVFLQNEDGTPSTQLKKRIYDLKCSLHGGIIPVSVPPEVPLREFPYNAVVELANPVADTVSRKTYTGADVDWYVKAEDIVLKNKGNQNTGTSQNHTPQGQPKK</sequence>
<dbReference type="InterPro" id="IPR038620">
    <property type="entry name" value="YdcP-like_sf"/>
</dbReference>
<feature type="compositionally biased region" description="Polar residues" evidence="1">
    <location>
        <begin position="108"/>
        <end position="127"/>
    </location>
</feature>
<evidence type="ECO:0008006" key="4">
    <source>
        <dbReference type="Google" id="ProtNLM"/>
    </source>
</evidence>
<reference evidence="2 3" key="1">
    <citation type="submission" date="2019-07" db="EMBL/GenBank/DDBJ databases">
        <authorList>
            <person name="Hibberd C M."/>
            <person name="Gehrig L. J."/>
            <person name="Chang H.-W."/>
            <person name="Venkatesh S."/>
        </authorList>
    </citation>
    <scope>NUCLEOTIDE SEQUENCE [LARGE SCALE GENOMIC DNA]</scope>
    <source>
        <strain evidence="2">Dorea_formicigenerans_SSTS_Bg7063</strain>
    </source>
</reference>
<gene>
    <name evidence="2" type="ORF">DFSSTS7063_02264</name>
</gene>
<accession>A0A564U9A8</accession>
<dbReference type="Proteomes" id="UP000358366">
    <property type="component" value="Unassembled WGS sequence"/>
</dbReference>
<protein>
    <recommendedName>
        <fullName evidence="4">DUF961 domain-containing protein</fullName>
    </recommendedName>
</protein>
<dbReference type="InterPro" id="IPR010365">
    <property type="entry name" value="DUF961"/>
</dbReference>
<organism evidence="2 3">
    <name type="scientific">Dorea formicigenerans</name>
    <dbReference type="NCBI Taxonomy" id="39486"/>
    <lineage>
        <taxon>Bacteria</taxon>
        <taxon>Bacillati</taxon>
        <taxon>Bacillota</taxon>
        <taxon>Clostridia</taxon>
        <taxon>Lachnospirales</taxon>
        <taxon>Lachnospiraceae</taxon>
        <taxon>Dorea</taxon>
    </lineage>
</organism>
<dbReference type="RefSeq" id="WP_144125274.1">
    <property type="nucleotide sequence ID" value="NZ_CABHNI010000043.1"/>
</dbReference>
<dbReference type="Pfam" id="PF06125">
    <property type="entry name" value="DUF961"/>
    <property type="match status" value="1"/>
</dbReference>
<dbReference type="Gene3D" id="2.40.50.390">
    <property type="entry name" value="Conjugative transposon protein, DUF961"/>
    <property type="match status" value="1"/>
</dbReference>
<proteinExistence type="predicted"/>
<evidence type="ECO:0000313" key="3">
    <source>
        <dbReference type="Proteomes" id="UP000358366"/>
    </source>
</evidence>
<dbReference type="EMBL" id="CABHNI010000043">
    <property type="protein sequence ID" value="VUX16106.1"/>
    <property type="molecule type" value="Genomic_DNA"/>
</dbReference>
<feature type="region of interest" description="Disordered" evidence="1">
    <location>
        <begin position="107"/>
        <end position="127"/>
    </location>
</feature>
<evidence type="ECO:0000256" key="1">
    <source>
        <dbReference type="SAM" id="MobiDB-lite"/>
    </source>
</evidence>
<evidence type="ECO:0000313" key="2">
    <source>
        <dbReference type="EMBL" id="VUX16106.1"/>
    </source>
</evidence>
<name>A0A564U9A8_9FIRM</name>
<dbReference type="AlphaFoldDB" id="A0A564U9A8"/>